<keyword evidence="3" id="KW-1185">Reference proteome</keyword>
<organism evidence="2 3">
    <name type="scientific">Streptococcus infantis ATCC 700779</name>
    <dbReference type="NCBI Taxonomy" id="889204"/>
    <lineage>
        <taxon>Bacteria</taxon>
        <taxon>Bacillati</taxon>
        <taxon>Bacillota</taxon>
        <taxon>Bacilli</taxon>
        <taxon>Lactobacillales</taxon>
        <taxon>Streptococcaceae</taxon>
        <taxon>Streptococcus</taxon>
    </lineage>
</organism>
<dbReference type="Proteomes" id="UP000002815">
    <property type="component" value="Unassembled WGS sequence"/>
</dbReference>
<accession>E8K162</accession>
<dbReference type="HOGENOM" id="CLU_093730_2_0_9"/>
<dbReference type="CDD" id="cd04301">
    <property type="entry name" value="NAT_SF"/>
    <property type="match status" value="1"/>
</dbReference>
<dbReference type="Gene3D" id="3.40.630.30">
    <property type="match status" value="1"/>
</dbReference>
<gene>
    <name evidence="2" type="ORF">HMPREF9423_1203</name>
</gene>
<dbReference type="EMBL" id="AEVD01000010">
    <property type="protein sequence ID" value="EFX36374.1"/>
    <property type="molecule type" value="Genomic_DNA"/>
</dbReference>
<name>E8K162_9STRE</name>
<proteinExistence type="predicted"/>
<comment type="caution">
    <text evidence="2">The sequence shown here is derived from an EMBL/GenBank/DDBJ whole genome shotgun (WGS) entry which is preliminary data.</text>
</comment>
<dbReference type="InterPro" id="IPR016181">
    <property type="entry name" value="Acyl_CoA_acyltransferase"/>
</dbReference>
<dbReference type="PROSITE" id="PS51186">
    <property type="entry name" value="GNAT"/>
    <property type="match status" value="1"/>
</dbReference>
<evidence type="ECO:0000313" key="2">
    <source>
        <dbReference type="EMBL" id="EFX36374.1"/>
    </source>
</evidence>
<dbReference type="eggNOG" id="COG0456">
    <property type="taxonomic scope" value="Bacteria"/>
</dbReference>
<feature type="domain" description="N-acetyltransferase" evidence="1">
    <location>
        <begin position="21"/>
        <end position="227"/>
    </location>
</feature>
<dbReference type="GO" id="GO:0016747">
    <property type="term" value="F:acyltransferase activity, transferring groups other than amino-acyl groups"/>
    <property type="evidence" value="ECO:0007669"/>
    <property type="project" value="InterPro"/>
</dbReference>
<evidence type="ECO:0000313" key="3">
    <source>
        <dbReference type="Proteomes" id="UP000002815"/>
    </source>
</evidence>
<evidence type="ECO:0000259" key="1">
    <source>
        <dbReference type="PROSITE" id="PS51186"/>
    </source>
</evidence>
<dbReference type="InterPro" id="IPR000182">
    <property type="entry name" value="GNAT_dom"/>
</dbReference>
<keyword evidence="2" id="KW-0808">Transferase</keyword>
<reference evidence="2 3" key="1">
    <citation type="submission" date="2010-12" db="EMBL/GenBank/DDBJ databases">
        <authorList>
            <person name="Muzny D."/>
            <person name="Qin X."/>
            <person name="Deng J."/>
            <person name="Jiang H."/>
            <person name="Liu Y."/>
            <person name="Qu J."/>
            <person name="Song X.-Z."/>
            <person name="Zhang L."/>
            <person name="Thornton R."/>
            <person name="Coyle M."/>
            <person name="Francisco L."/>
            <person name="Jackson L."/>
            <person name="Javaid M."/>
            <person name="Korchina V."/>
            <person name="Kovar C."/>
            <person name="Mata R."/>
            <person name="Mathew T."/>
            <person name="Ngo R."/>
            <person name="Nguyen L."/>
            <person name="Nguyen N."/>
            <person name="Okwuonu G."/>
            <person name="Ongeri F."/>
            <person name="Pham C."/>
            <person name="Simmons D."/>
            <person name="Wilczek-Boney K."/>
            <person name="Hale W."/>
            <person name="Jakkamsetti A."/>
            <person name="Pham P."/>
            <person name="Ruth R."/>
            <person name="San Lucas F."/>
            <person name="Warren J."/>
            <person name="Zhang J."/>
            <person name="Zhao Z."/>
            <person name="Zhou C."/>
            <person name="Zhu D."/>
            <person name="Lee S."/>
            <person name="Bess C."/>
            <person name="Blankenburg K."/>
            <person name="Forbes L."/>
            <person name="Fu Q."/>
            <person name="Gubbala S."/>
            <person name="Hirani K."/>
            <person name="Jayaseelan J.C."/>
            <person name="Lara F."/>
            <person name="Munidasa M."/>
            <person name="Palculict T."/>
            <person name="Patil S."/>
            <person name="Pu L.-L."/>
            <person name="Saada N."/>
            <person name="Tang L."/>
            <person name="Weissenberger G."/>
            <person name="Zhu Y."/>
            <person name="Hemphill L."/>
            <person name="Shang Y."/>
            <person name="Youmans B."/>
            <person name="Ayvaz T."/>
            <person name="Ross M."/>
            <person name="Santibanez J."/>
            <person name="Aqrawi P."/>
            <person name="Gross S."/>
            <person name="Joshi V."/>
            <person name="Fowler G."/>
            <person name="Nazareth L."/>
            <person name="Reid J."/>
            <person name="Worley K."/>
            <person name="Petrosino J."/>
            <person name="Highlander S."/>
            <person name="Gibbs R."/>
        </authorList>
    </citation>
    <scope>NUCLEOTIDE SEQUENCE [LARGE SCALE GENOMIC DNA]</scope>
    <source>
        <strain evidence="2 3">ATCC 700779</strain>
    </source>
</reference>
<dbReference type="SUPFAM" id="SSF55729">
    <property type="entry name" value="Acyl-CoA N-acyltransferases (Nat)"/>
    <property type="match status" value="1"/>
</dbReference>
<protein>
    <submittedName>
        <fullName evidence="2">Acetyltransferase, GNAT family</fullName>
    </submittedName>
</protein>
<dbReference type="AlphaFoldDB" id="E8K162"/>
<dbReference type="Pfam" id="PF00583">
    <property type="entry name" value="Acetyltransf_1"/>
    <property type="match status" value="1"/>
</dbReference>
<sequence length="227" mass="26398">MKNFVIIDREILMKEFDMKEIVYREARLDEYQKIGKVLAGAFMDYPFMTLIKDDLKKTEYYPAFLELLDSLLTKLYIKGETCLIAEQDGEIMAVALLQQKDFSILSYLLNGMVKLFRFITPRNLLKYLDLVERSEQHLKRSGNFDWYLMMLGVNASSQNQGIGSAFLQEGVEPYLKSKGCKRLGLITSTEKNVCFYEKNKYELLDSMMLEYGTKSIGNWAFVKILDN</sequence>